<dbReference type="Pfam" id="PF01423">
    <property type="entry name" value="LSM"/>
    <property type="match status" value="1"/>
</dbReference>
<dbReference type="InterPro" id="IPR001163">
    <property type="entry name" value="Sm_dom_euk/arc"/>
</dbReference>
<evidence type="ECO:0000256" key="5">
    <source>
        <dbReference type="ARBA" id="ARBA00022664"/>
    </source>
</evidence>
<evidence type="ECO:0000256" key="4">
    <source>
        <dbReference type="ARBA" id="ARBA00022490"/>
    </source>
</evidence>
<keyword evidence="6 9" id="KW-0508">mRNA splicing</keyword>
<dbReference type="EMBL" id="HF936264">
    <property type="protein sequence ID" value="CCX15864.1"/>
    <property type="molecule type" value="Genomic_DNA"/>
</dbReference>
<comment type="similarity">
    <text evidence="3 9">Belongs to the snRNP core protein family.</text>
</comment>
<dbReference type="eggNOG" id="KOG3172">
    <property type="taxonomic scope" value="Eukaryota"/>
</dbReference>
<dbReference type="GO" id="GO:0005685">
    <property type="term" value="C:U1 snRNP"/>
    <property type="evidence" value="ECO:0007669"/>
    <property type="project" value="UniProtKB-ARBA"/>
</dbReference>
<dbReference type="InterPro" id="IPR047575">
    <property type="entry name" value="Sm"/>
</dbReference>
<dbReference type="PANTHER" id="PTHR23338">
    <property type="entry name" value="SMALL NUCLEAR RIBONUCLEOPROTEIN SM"/>
    <property type="match status" value="1"/>
</dbReference>
<evidence type="ECO:0000259" key="10">
    <source>
        <dbReference type="PROSITE" id="PS52002"/>
    </source>
</evidence>
<dbReference type="PROSITE" id="PS52002">
    <property type="entry name" value="SM"/>
    <property type="match status" value="1"/>
</dbReference>
<sequence>MGSIGIPIKLLNEAQGHVCTLELTSGQIFRGKLIEAEDNMNVQLRDITVTARDGRVSHLDQVYIRGSHVRFFIVPDMLRSIATHLCSVREPSEDVVLDWHVEELQSTVHGDREDQALEGVHRGNTVMNERGLACKSGVKVLFCLQGVIYQCHLS</sequence>
<keyword evidence="8 9" id="KW-0687">Ribonucleoprotein</keyword>
<organism evidence="11 12">
    <name type="scientific">Pyronema omphalodes (strain CBS 100304)</name>
    <name type="common">Pyronema confluens</name>
    <dbReference type="NCBI Taxonomy" id="1076935"/>
    <lineage>
        <taxon>Eukaryota</taxon>
        <taxon>Fungi</taxon>
        <taxon>Dikarya</taxon>
        <taxon>Ascomycota</taxon>
        <taxon>Pezizomycotina</taxon>
        <taxon>Pezizomycetes</taxon>
        <taxon>Pezizales</taxon>
        <taxon>Pyronemataceae</taxon>
        <taxon>Pyronema</taxon>
    </lineage>
</organism>
<reference evidence="11 12" key="1">
    <citation type="journal article" date="2013" name="PLoS Genet.">
        <title>The genome and development-dependent transcriptomes of Pyronema confluens: a window into fungal evolution.</title>
        <authorList>
            <person name="Traeger S."/>
            <person name="Altegoer F."/>
            <person name="Freitag M."/>
            <person name="Gabaldon T."/>
            <person name="Kempken F."/>
            <person name="Kumar A."/>
            <person name="Marcet-Houben M."/>
            <person name="Poggeler S."/>
            <person name="Stajich J.E."/>
            <person name="Nowrousian M."/>
        </authorList>
    </citation>
    <scope>NUCLEOTIDE SEQUENCE [LARGE SCALE GENOMIC DNA]</scope>
    <source>
        <strain evidence="12">CBS 100304</strain>
        <tissue evidence="11">Vegetative mycelium</tissue>
    </source>
</reference>
<evidence type="ECO:0000313" key="11">
    <source>
        <dbReference type="EMBL" id="CCX15864.1"/>
    </source>
</evidence>
<evidence type="ECO:0000313" key="12">
    <source>
        <dbReference type="Proteomes" id="UP000018144"/>
    </source>
</evidence>
<evidence type="ECO:0000256" key="6">
    <source>
        <dbReference type="ARBA" id="ARBA00023187"/>
    </source>
</evidence>
<evidence type="ECO:0000256" key="1">
    <source>
        <dbReference type="ARBA" id="ARBA00004123"/>
    </source>
</evidence>
<dbReference type="SMART" id="SM00651">
    <property type="entry name" value="Sm"/>
    <property type="match status" value="1"/>
</dbReference>
<dbReference type="GO" id="GO:0005829">
    <property type="term" value="C:cytosol"/>
    <property type="evidence" value="ECO:0007669"/>
    <property type="project" value="UniProtKB-SubCell"/>
</dbReference>
<dbReference type="FunFam" id="2.30.30.100:FF:000002">
    <property type="entry name" value="Small nuclear ribonucleoprotein Sm D3"/>
    <property type="match status" value="1"/>
</dbReference>
<keyword evidence="5 9" id="KW-0507">mRNA processing</keyword>
<dbReference type="OrthoDB" id="6425924at2759"/>
<accession>U4LH81</accession>
<dbReference type="GO" id="GO:0005681">
    <property type="term" value="C:spliceosomal complex"/>
    <property type="evidence" value="ECO:0007669"/>
    <property type="project" value="InterPro"/>
</dbReference>
<keyword evidence="4" id="KW-0963">Cytoplasm</keyword>
<proteinExistence type="inferred from homology"/>
<evidence type="ECO:0000256" key="2">
    <source>
        <dbReference type="ARBA" id="ARBA00004514"/>
    </source>
</evidence>
<keyword evidence="7 9" id="KW-0539">Nucleus</keyword>
<dbReference type="SUPFAM" id="SSF50182">
    <property type="entry name" value="Sm-like ribonucleoproteins"/>
    <property type="match status" value="1"/>
</dbReference>
<name>U4LH81_PYROM</name>
<dbReference type="Proteomes" id="UP000018144">
    <property type="component" value="Unassembled WGS sequence"/>
</dbReference>
<dbReference type="STRING" id="1076935.U4LH81"/>
<keyword evidence="12" id="KW-1185">Reference proteome</keyword>
<dbReference type="GO" id="GO:0003723">
    <property type="term" value="F:RNA binding"/>
    <property type="evidence" value="ECO:0007669"/>
    <property type="project" value="InterPro"/>
</dbReference>
<dbReference type="InterPro" id="IPR027141">
    <property type="entry name" value="LSm4/Sm_D1/D3"/>
</dbReference>
<evidence type="ECO:0000256" key="3">
    <source>
        <dbReference type="ARBA" id="ARBA00008146"/>
    </source>
</evidence>
<dbReference type="Gene3D" id="2.30.30.100">
    <property type="match status" value="1"/>
</dbReference>
<dbReference type="InterPro" id="IPR010920">
    <property type="entry name" value="LSM_dom_sf"/>
</dbReference>
<protein>
    <recommendedName>
        <fullName evidence="9">Small nuclear ribonucleoprotein Sm D3</fullName>
        <shortName evidence="9">Sm-D3</shortName>
    </recommendedName>
    <alternativeName>
        <fullName evidence="9">snRNP core protein D3</fullName>
    </alternativeName>
</protein>
<evidence type="ECO:0000256" key="7">
    <source>
        <dbReference type="ARBA" id="ARBA00023242"/>
    </source>
</evidence>
<dbReference type="CDD" id="cd01721">
    <property type="entry name" value="Sm_D3"/>
    <property type="match status" value="1"/>
</dbReference>
<evidence type="ECO:0000256" key="8">
    <source>
        <dbReference type="ARBA" id="ARBA00023274"/>
    </source>
</evidence>
<dbReference type="InterPro" id="IPR034099">
    <property type="entry name" value="SmD3"/>
</dbReference>
<feature type="domain" description="Sm" evidence="10">
    <location>
        <begin position="6"/>
        <end position="78"/>
    </location>
</feature>
<dbReference type="GO" id="GO:0000387">
    <property type="term" value="P:spliceosomal snRNP assembly"/>
    <property type="evidence" value="ECO:0007669"/>
    <property type="project" value="UniProtKB-UniRule"/>
</dbReference>
<dbReference type="AlphaFoldDB" id="U4LH81"/>
<comment type="subcellular location">
    <subcellularLocation>
        <location evidence="2">Cytoplasm</location>
        <location evidence="2">Cytosol</location>
    </subcellularLocation>
    <subcellularLocation>
        <location evidence="1 9">Nucleus</location>
    </subcellularLocation>
</comment>
<gene>
    <name evidence="11" type="ORF">PCON_02323</name>
</gene>
<evidence type="ECO:0000256" key="9">
    <source>
        <dbReference type="RuleBase" id="RU365050"/>
    </source>
</evidence>